<feature type="non-terminal residue" evidence="3">
    <location>
        <position position="402"/>
    </location>
</feature>
<evidence type="ECO:0000313" key="4">
    <source>
        <dbReference type="Proteomes" id="UP001597365"/>
    </source>
</evidence>
<gene>
    <name evidence="3" type="ORF">ACFSJS_05435</name>
</gene>
<feature type="compositionally biased region" description="Gly residues" evidence="1">
    <location>
        <begin position="24"/>
        <end position="38"/>
    </location>
</feature>
<feature type="compositionally biased region" description="Low complexity" evidence="1">
    <location>
        <begin position="206"/>
        <end position="227"/>
    </location>
</feature>
<feature type="compositionally biased region" description="Gly residues" evidence="1">
    <location>
        <begin position="185"/>
        <end position="205"/>
    </location>
</feature>
<dbReference type="EMBL" id="JBHUFU010000002">
    <property type="protein sequence ID" value="MFD1829101.1"/>
    <property type="molecule type" value="Genomic_DNA"/>
</dbReference>
<feature type="compositionally biased region" description="Basic and acidic residues" evidence="1">
    <location>
        <begin position="39"/>
        <end position="63"/>
    </location>
</feature>
<keyword evidence="4" id="KW-1185">Reference proteome</keyword>
<evidence type="ECO:0000256" key="2">
    <source>
        <dbReference type="SAM" id="Phobius"/>
    </source>
</evidence>
<keyword evidence="2" id="KW-0812">Transmembrane</keyword>
<evidence type="ECO:0008006" key="5">
    <source>
        <dbReference type="Google" id="ProtNLM"/>
    </source>
</evidence>
<name>A0ABW4PI26_9ACTN</name>
<sequence length="402" mass="38902">MSGDRKPDAVRPGDERHGAEEAAGTGGAEGARPEGGPGEESRSEGDGPGDGRHEERRGPRGEDGPGAGPRGEDGERAAVPLRGRAGDGPEPDGGPDLLGLDEQALRTLLHDAVREVEPSPGSLEHLRVAVPARRARRRQMTVGAVAAALVVGIATPALMQSGVVSRVLDGSTTSAASSHDQDGGSQAGVQGGGSARQDGDGGPGDGAAAPSESAGPSGGSDSPSPDANDTLGPTSPSCLRSQLGDGGTTLEAPGAGGQVYGSFRITNISDSSCKVKGPDTVSAAVTGTADPSGVSVVDHTPGDRADRLPDPRLEPRSIILEPGQSYVVRFAWVPNGGTCPAAPGPAPEPGPGGDSGDSGGSGGTDPTGGSGGAGETGGSGGTDPTGGSGGAGETGGSGGTDP</sequence>
<organism evidence="3 4">
    <name type="scientific">Streptomyces desertarenae</name>
    <dbReference type="NCBI Taxonomy" id="2666184"/>
    <lineage>
        <taxon>Bacteria</taxon>
        <taxon>Bacillati</taxon>
        <taxon>Actinomycetota</taxon>
        <taxon>Actinomycetes</taxon>
        <taxon>Kitasatosporales</taxon>
        <taxon>Streptomycetaceae</taxon>
        <taxon>Streptomyces</taxon>
    </lineage>
</organism>
<evidence type="ECO:0000313" key="3">
    <source>
        <dbReference type="EMBL" id="MFD1829101.1"/>
    </source>
</evidence>
<dbReference type="Proteomes" id="UP001597365">
    <property type="component" value="Unassembled WGS sequence"/>
</dbReference>
<feature type="region of interest" description="Disordered" evidence="1">
    <location>
        <begin position="334"/>
        <end position="402"/>
    </location>
</feature>
<feature type="transmembrane region" description="Helical" evidence="2">
    <location>
        <begin position="140"/>
        <end position="159"/>
    </location>
</feature>
<feature type="compositionally biased region" description="Basic and acidic residues" evidence="1">
    <location>
        <begin position="1"/>
        <end position="20"/>
    </location>
</feature>
<evidence type="ECO:0000256" key="1">
    <source>
        <dbReference type="SAM" id="MobiDB-lite"/>
    </source>
</evidence>
<feature type="region of interest" description="Disordered" evidence="1">
    <location>
        <begin position="172"/>
        <end position="255"/>
    </location>
</feature>
<feature type="compositionally biased region" description="Gly residues" evidence="1">
    <location>
        <begin position="351"/>
        <end position="402"/>
    </location>
</feature>
<feature type="region of interest" description="Disordered" evidence="1">
    <location>
        <begin position="284"/>
        <end position="316"/>
    </location>
</feature>
<comment type="caution">
    <text evidence="3">The sequence shown here is derived from an EMBL/GenBank/DDBJ whole genome shotgun (WGS) entry which is preliminary data.</text>
</comment>
<accession>A0ABW4PI26</accession>
<keyword evidence="2" id="KW-1133">Transmembrane helix</keyword>
<feature type="region of interest" description="Disordered" evidence="1">
    <location>
        <begin position="1"/>
        <end position="101"/>
    </location>
</feature>
<proteinExistence type="predicted"/>
<feature type="compositionally biased region" description="Polar residues" evidence="1">
    <location>
        <begin position="231"/>
        <end position="240"/>
    </location>
</feature>
<reference evidence="4" key="1">
    <citation type="journal article" date="2019" name="Int. J. Syst. Evol. Microbiol.">
        <title>The Global Catalogue of Microorganisms (GCM) 10K type strain sequencing project: providing services to taxonomists for standard genome sequencing and annotation.</title>
        <authorList>
            <consortium name="The Broad Institute Genomics Platform"/>
            <consortium name="The Broad Institute Genome Sequencing Center for Infectious Disease"/>
            <person name="Wu L."/>
            <person name="Ma J."/>
        </authorList>
    </citation>
    <scope>NUCLEOTIDE SEQUENCE [LARGE SCALE GENOMIC DNA]</scope>
    <source>
        <strain evidence="4">CGMCC 4.7455</strain>
    </source>
</reference>
<feature type="compositionally biased region" description="Basic and acidic residues" evidence="1">
    <location>
        <begin position="300"/>
        <end position="315"/>
    </location>
</feature>
<keyword evidence="2" id="KW-0472">Membrane</keyword>
<protein>
    <recommendedName>
        <fullName evidence="5">DUF4232 domain-containing protein</fullName>
    </recommendedName>
</protein>